<evidence type="ECO:0000256" key="1">
    <source>
        <dbReference type="ARBA" id="ARBA00022801"/>
    </source>
</evidence>
<feature type="domain" description="BD-FAE-like" evidence="3">
    <location>
        <begin position="68"/>
        <end position="260"/>
    </location>
</feature>
<dbReference type="Gene3D" id="3.40.50.1820">
    <property type="entry name" value="alpha/beta hydrolase"/>
    <property type="match status" value="1"/>
</dbReference>
<gene>
    <name evidence="4" type="ORF">SAMN05660461_1061</name>
</gene>
<organism evidence="4 5">
    <name type="scientific">Chitinophaga ginsengisegetis</name>
    <dbReference type="NCBI Taxonomy" id="393003"/>
    <lineage>
        <taxon>Bacteria</taxon>
        <taxon>Pseudomonadati</taxon>
        <taxon>Bacteroidota</taxon>
        <taxon>Chitinophagia</taxon>
        <taxon>Chitinophagales</taxon>
        <taxon>Chitinophagaceae</taxon>
        <taxon>Chitinophaga</taxon>
    </lineage>
</organism>
<dbReference type="AlphaFoldDB" id="A0A1T5NC69"/>
<keyword evidence="1" id="KW-0378">Hydrolase</keyword>
<keyword evidence="2" id="KW-0732">Signal</keyword>
<dbReference type="PANTHER" id="PTHR48081">
    <property type="entry name" value="AB HYDROLASE SUPERFAMILY PROTEIN C4A8.06C"/>
    <property type="match status" value="1"/>
</dbReference>
<dbReference type="GO" id="GO:0016787">
    <property type="term" value="F:hydrolase activity"/>
    <property type="evidence" value="ECO:0007669"/>
    <property type="project" value="UniProtKB-KW"/>
</dbReference>
<proteinExistence type="predicted"/>
<dbReference type="InterPro" id="IPR049492">
    <property type="entry name" value="BD-FAE-like_dom"/>
</dbReference>
<dbReference type="PANTHER" id="PTHR48081:SF6">
    <property type="entry name" value="PEPTIDASE S9 PROLYL OLIGOPEPTIDASE CATALYTIC DOMAIN-CONTAINING PROTEIN"/>
    <property type="match status" value="1"/>
</dbReference>
<name>A0A1T5NC69_9BACT</name>
<evidence type="ECO:0000259" key="3">
    <source>
        <dbReference type="Pfam" id="PF20434"/>
    </source>
</evidence>
<protein>
    <submittedName>
        <fullName evidence="4">Acetyl esterase/lipase</fullName>
    </submittedName>
</protein>
<accession>A0A1T5NC69</accession>
<feature type="signal peptide" evidence="2">
    <location>
        <begin position="1"/>
        <end position="24"/>
    </location>
</feature>
<dbReference type="Proteomes" id="UP000190166">
    <property type="component" value="Unassembled WGS sequence"/>
</dbReference>
<dbReference type="STRING" id="393003.SAMN05660461_1061"/>
<dbReference type="EMBL" id="FUZZ01000001">
    <property type="protein sequence ID" value="SKC97964.1"/>
    <property type="molecule type" value="Genomic_DNA"/>
</dbReference>
<evidence type="ECO:0000313" key="5">
    <source>
        <dbReference type="Proteomes" id="UP000190166"/>
    </source>
</evidence>
<sequence length="303" mass="33302">MMFIKMKRIISVLAFLSFLQLAGAQEKMIPLYEQHIPNSRKIPPDYIEETDTSGLIRKVTQPGLIPFFPKKGTATGTAILIFPGGGYFVLAPATCYEIAKALTETGVTAFVVKYRLPHDTIMIDKTIGPLQDAQAAIQLVRKRAAEWGIDPHKVGTMGLSAGGHLVSTAGTQLNRVVVENTERVNLRADFMALLYPVIIYDPAIPRTRENLIGKNPSAALLDLYSTDKQVTANTPPTFLVHAVDDDVIPVRNSLLFFNALLNAHVKAEMHILQSGGHGFGLTDLNSGNNWFNLFKSWLAENGF</sequence>
<evidence type="ECO:0000256" key="2">
    <source>
        <dbReference type="SAM" id="SignalP"/>
    </source>
</evidence>
<reference evidence="4 5" key="1">
    <citation type="submission" date="2017-02" db="EMBL/GenBank/DDBJ databases">
        <authorList>
            <person name="Peterson S.W."/>
        </authorList>
    </citation>
    <scope>NUCLEOTIDE SEQUENCE [LARGE SCALE GENOMIC DNA]</scope>
    <source>
        <strain evidence="4 5">DSM 18108</strain>
    </source>
</reference>
<dbReference type="InterPro" id="IPR050300">
    <property type="entry name" value="GDXG_lipolytic_enzyme"/>
</dbReference>
<evidence type="ECO:0000313" key="4">
    <source>
        <dbReference type="EMBL" id="SKC97964.1"/>
    </source>
</evidence>
<feature type="chain" id="PRO_5012888549" evidence="2">
    <location>
        <begin position="25"/>
        <end position="303"/>
    </location>
</feature>
<dbReference type="Pfam" id="PF20434">
    <property type="entry name" value="BD-FAE"/>
    <property type="match status" value="1"/>
</dbReference>
<keyword evidence="5" id="KW-1185">Reference proteome</keyword>
<dbReference type="SUPFAM" id="SSF53474">
    <property type="entry name" value="alpha/beta-Hydrolases"/>
    <property type="match status" value="1"/>
</dbReference>
<dbReference type="InterPro" id="IPR029058">
    <property type="entry name" value="AB_hydrolase_fold"/>
</dbReference>